<dbReference type="AlphaFoldDB" id="A0A3M8CKF1"/>
<accession>A0A3M8CKF1</accession>
<evidence type="ECO:0000313" key="2">
    <source>
        <dbReference type="EMBL" id="RNB76078.1"/>
    </source>
</evidence>
<sequence length="178" mass="19996">MKNWRHRQIVSLFLIAVLILPACASKGELGDSFDPENQKEYGINGTYVGQNIQEAIDILRPAKADFMDMQTREAYTVEQMASGQGKMVMGMMLVDRAQVIVMVEHGVIQSIMLAGVPEEQAQELKTNRGLAMYDSEVQLKKLYGEAAGEKEVVYKGSKQTASFGIINEQVVWFRFDRL</sequence>
<feature type="signal peptide" evidence="1">
    <location>
        <begin position="1"/>
        <end position="24"/>
    </location>
</feature>
<evidence type="ECO:0000313" key="3">
    <source>
        <dbReference type="Proteomes" id="UP000282028"/>
    </source>
</evidence>
<dbReference type="EMBL" id="RHHR01000008">
    <property type="protein sequence ID" value="RNB76078.1"/>
    <property type="molecule type" value="Genomic_DNA"/>
</dbReference>
<gene>
    <name evidence="2" type="ORF">EDM52_03955</name>
</gene>
<keyword evidence="1" id="KW-0732">Signal</keyword>
<organism evidence="2 3">
    <name type="scientific">Brevibacillus invocatus</name>
    <dbReference type="NCBI Taxonomy" id="173959"/>
    <lineage>
        <taxon>Bacteria</taxon>
        <taxon>Bacillati</taxon>
        <taxon>Bacillota</taxon>
        <taxon>Bacilli</taxon>
        <taxon>Bacillales</taxon>
        <taxon>Paenibacillaceae</taxon>
        <taxon>Brevibacillus</taxon>
    </lineage>
</organism>
<feature type="chain" id="PRO_5018122316" evidence="1">
    <location>
        <begin position="25"/>
        <end position="178"/>
    </location>
</feature>
<proteinExistence type="predicted"/>
<comment type="caution">
    <text evidence="2">The sequence shown here is derived from an EMBL/GenBank/DDBJ whole genome shotgun (WGS) entry which is preliminary data.</text>
</comment>
<dbReference type="RefSeq" id="WP_122907704.1">
    <property type="nucleotide sequence ID" value="NZ_CBCSBE010000002.1"/>
</dbReference>
<evidence type="ECO:0000256" key="1">
    <source>
        <dbReference type="SAM" id="SignalP"/>
    </source>
</evidence>
<dbReference type="OrthoDB" id="2474505at2"/>
<name>A0A3M8CKF1_9BACL</name>
<keyword evidence="3" id="KW-1185">Reference proteome</keyword>
<reference evidence="2 3" key="1">
    <citation type="submission" date="2018-10" db="EMBL/GenBank/DDBJ databases">
        <title>Phylogenomics of Brevibacillus.</title>
        <authorList>
            <person name="Dunlap C."/>
        </authorList>
    </citation>
    <scope>NUCLEOTIDE SEQUENCE [LARGE SCALE GENOMIC DNA]</scope>
    <source>
        <strain evidence="2 3">JCM 12215</strain>
    </source>
</reference>
<dbReference type="Proteomes" id="UP000282028">
    <property type="component" value="Unassembled WGS sequence"/>
</dbReference>
<protein>
    <submittedName>
        <fullName evidence="2">Uncharacterized protein</fullName>
    </submittedName>
</protein>